<keyword evidence="12 14" id="KW-0472">Membrane</keyword>
<accession>A0A9P4IDT8</accession>
<evidence type="ECO:0000256" key="8">
    <source>
        <dbReference type="ARBA" id="ARBA00022989"/>
    </source>
</evidence>
<dbReference type="GO" id="GO:0008289">
    <property type="term" value="F:lipid binding"/>
    <property type="evidence" value="ECO:0007669"/>
    <property type="project" value="UniProtKB-KW"/>
</dbReference>
<evidence type="ECO:0000256" key="13">
    <source>
        <dbReference type="ARBA" id="ARBA00030961"/>
    </source>
</evidence>
<keyword evidence="9 14" id="KW-0406">Ion transport</keyword>
<dbReference type="FunFam" id="1.20.20.10:FF:000003">
    <property type="entry name" value="Atp synthase f complex subunit mitochondrial"/>
    <property type="match status" value="1"/>
</dbReference>
<keyword evidence="11" id="KW-0496">Mitochondrion</keyword>
<dbReference type="InterPro" id="IPR038662">
    <property type="entry name" value="ATP_synth_F0_csu_sf"/>
</dbReference>
<evidence type="ECO:0000256" key="5">
    <source>
        <dbReference type="ARBA" id="ARBA00022547"/>
    </source>
</evidence>
<dbReference type="Gene3D" id="1.20.20.10">
    <property type="entry name" value="F1F0 ATP synthase subunit C"/>
    <property type="match status" value="1"/>
</dbReference>
<keyword evidence="4 14" id="KW-0813">Transport</keyword>
<dbReference type="Proteomes" id="UP000799772">
    <property type="component" value="Unassembled WGS sequence"/>
</dbReference>
<feature type="domain" description="V-ATPase proteolipid subunit C-like" evidence="15">
    <location>
        <begin position="86"/>
        <end position="147"/>
    </location>
</feature>
<comment type="caution">
    <text evidence="16">The sequence shown here is derived from an EMBL/GenBank/DDBJ whole genome shotgun (WGS) entry which is preliminary data.</text>
</comment>
<dbReference type="InterPro" id="IPR035921">
    <property type="entry name" value="F/V-ATP_Csub_sf"/>
</dbReference>
<evidence type="ECO:0000256" key="3">
    <source>
        <dbReference type="ARBA" id="ARBA00019317"/>
    </source>
</evidence>
<evidence type="ECO:0000256" key="11">
    <source>
        <dbReference type="ARBA" id="ARBA00023128"/>
    </source>
</evidence>
<evidence type="ECO:0000256" key="12">
    <source>
        <dbReference type="ARBA" id="ARBA00023136"/>
    </source>
</evidence>
<dbReference type="PANTHER" id="PTHR10031:SF13">
    <property type="entry name" value="ATP SYNTHASE SUBUNIT 9, MITOCHONDRIAL"/>
    <property type="match status" value="1"/>
</dbReference>
<evidence type="ECO:0000313" key="17">
    <source>
        <dbReference type="Proteomes" id="UP000799772"/>
    </source>
</evidence>
<reference evidence="16" key="1">
    <citation type="journal article" date="2020" name="Stud. Mycol.">
        <title>101 Dothideomycetes genomes: a test case for predicting lifestyles and emergence of pathogens.</title>
        <authorList>
            <person name="Haridas S."/>
            <person name="Albert R."/>
            <person name="Binder M."/>
            <person name="Bloem J."/>
            <person name="Labutti K."/>
            <person name="Salamov A."/>
            <person name="Andreopoulos B."/>
            <person name="Baker S."/>
            <person name="Barry K."/>
            <person name="Bills G."/>
            <person name="Bluhm B."/>
            <person name="Cannon C."/>
            <person name="Castanera R."/>
            <person name="Culley D."/>
            <person name="Daum C."/>
            <person name="Ezra D."/>
            <person name="Gonzalez J."/>
            <person name="Henrissat B."/>
            <person name="Kuo A."/>
            <person name="Liang C."/>
            <person name="Lipzen A."/>
            <person name="Lutzoni F."/>
            <person name="Magnuson J."/>
            <person name="Mondo S."/>
            <person name="Nolan M."/>
            <person name="Ohm R."/>
            <person name="Pangilinan J."/>
            <person name="Park H.-J."/>
            <person name="Ramirez L."/>
            <person name="Alfaro M."/>
            <person name="Sun H."/>
            <person name="Tritt A."/>
            <person name="Yoshinaga Y."/>
            <person name="Zwiers L.-H."/>
            <person name="Turgeon B."/>
            <person name="Goodwin S."/>
            <person name="Spatafora J."/>
            <person name="Crous P."/>
            <person name="Grigoriev I."/>
        </authorList>
    </citation>
    <scope>NUCLEOTIDE SEQUENCE</scope>
    <source>
        <strain evidence="16">CBS 133067</strain>
    </source>
</reference>
<evidence type="ECO:0000256" key="14">
    <source>
        <dbReference type="RuleBase" id="RU004221"/>
    </source>
</evidence>
<dbReference type="GO" id="GO:0015986">
    <property type="term" value="P:proton motive force-driven ATP synthesis"/>
    <property type="evidence" value="ECO:0007669"/>
    <property type="project" value="InterPro"/>
</dbReference>
<dbReference type="InterPro" id="IPR002379">
    <property type="entry name" value="ATPase_proteolipid_c-like_dom"/>
</dbReference>
<evidence type="ECO:0000259" key="15">
    <source>
        <dbReference type="Pfam" id="PF00137"/>
    </source>
</evidence>
<dbReference type="GO" id="GO:0031966">
    <property type="term" value="C:mitochondrial membrane"/>
    <property type="evidence" value="ECO:0007669"/>
    <property type="project" value="UniProtKB-SubCell"/>
</dbReference>
<dbReference type="OrthoDB" id="438052at2759"/>
<organism evidence="16 17">
    <name type="scientific">Rhizodiscina lignyota</name>
    <dbReference type="NCBI Taxonomy" id="1504668"/>
    <lineage>
        <taxon>Eukaryota</taxon>
        <taxon>Fungi</taxon>
        <taxon>Dikarya</taxon>
        <taxon>Ascomycota</taxon>
        <taxon>Pezizomycotina</taxon>
        <taxon>Dothideomycetes</taxon>
        <taxon>Pleosporomycetidae</taxon>
        <taxon>Aulographales</taxon>
        <taxon>Rhizodiscinaceae</taxon>
        <taxon>Rhizodiscina</taxon>
    </lineage>
</organism>
<evidence type="ECO:0000256" key="4">
    <source>
        <dbReference type="ARBA" id="ARBA00022448"/>
    </source>
</evidence>
<evidence type="ECO:0000313" key="16">
    <source>
        <dbReference type="EMBL" id="KAF2096391.1"/>
    </source>
</evidence>
<dbReference type="PANTHER" id="PTHR10031">
    <property type="entry name" value="ATP SYNTHASE LIPID-BINDING PROTEIN, MITOCHONDRIAL"/>
    <property type="match status" value="1"/>
</dbReference>
<dbReference type="Pfam" id="PF00137">
    <property type="entry name" value="ATP-synt_C"/>
    <property type="match status" value="1"/>
</dbReference>
<dbReference type="GO" id="GO:0015078">
    <property type="term" value="F:proton transmembrane transporter activity"/>
    <property type="evidence" value="ECO:0007669"/>
    <property type="project" value="InterPro"/>
</dbReference>
<feature type="transmembrane region" description="Helical" evidence="14">
    <location>
        <begin position="91"/>
        <end position="114"/>
    </location>
</feature>
<feature type="transmembrane region" description="Helical" evidence="14">
    <location>
        <begin position="126"/>
        <end position="148"/>
    </location>
</feature>
<evidence type="ECO:0000256" key="1">
    <source>
        <dbReference type="ARBA" id="ARBA00004225"/>
    </source>
</evidence>
<keyword evidence="6 14" id="KW-0812">Transmembrane</keyword>
<evidence type="ECO:0000256" key="7">
    <source>
        <dbReference type="ARBA" id="ARBA00022781"/>
    </source>
</evidence>
<dbReference type="PRINTS" id="PR00124">
    <property type="entry name" value="ATPASEC"/>
</dbReference>
<dbReference type="EMBL" id="ML978129">
    <property type="protein sequence ID" value="KAF2096391.1"/>
    <property type="molecule type" value="Genomic_DNA"/>
</dbReference>
<dbReference type="GO" id="GO:0033177">
    <property type="term" value="C:proton-transporting two-sector ATPase complex, proton-transporting domain"/>
    <property type="evidence" value="ECO:0007669"/>
    <property type="project" value="InterPro"/>
</dbReference>
<evidence type="ECO:0000256" key="10">
    <source>
        <dbReference type="ARBA" id="ARBA00023121"/>
    </source>
</evidence>
<dbReference type="HAMAP" id="MF_01396">
    <property type="entry name" value="ATP_synth_c_bact"/>
    <property type="match status" value="1"/>
</dbReference>
<name>A0A9P4IDT8_9PEZI</name>
<keyword evidence="5" id="KW-0138">CF(0)</keyword>
<sequence length="151" mass="15564">MASARFGATKVGLLMGSTSAKVARPVLRQNFNLNAARNFSGLPRQNAFQAVKRQSIAKQVAPVSRQSVRPYSSELAQAIAEAGQNIGMGNAAIGLAGAGAGIGIVFGALILGVARNPSLRGQLFSNAILGFALAEATGLFAIMIAFMAKFV</sequence>
<keyword evidence="17" id="KW-1185">Reference proteome</keyword>
<gene>
    <name evidence="16" type="ORF">NA57DRAFT_42653</name>
</gene>
<dbReference type="AlphaFoldDB" id="A0A9P4IDT8"/>
<evidence type="ECO:0000256" key="2">
    <source>
        <dbReference type="ARBA" id="ARBA00006704"/>
    </source>
</evidence>
<protein>
    <recommendedName>
        <fullName evidence="3">ATP synthase subunit 9, mitochondrial</fullName>
    </recommendedName>
    <alternativeName>
        <fullName evidence="13">Lipid-binding protein</fullName>
    </alternativeName>
</protein>
<comment type="subcellular location">
    <subcellularLocation>
        <location evidence="1">Mitochondrion membrane</location>
        <topology evidence="1">Multi-pass membrane protein</topology>
    </subcellularLocation>
</comment>
<dbReference type="GO" id="GO:0045259">
    <property type="term" value="C:proton-transporting ATP synthase complex"/>
    <property type="evidence" value="ECO:0007669"/>
    <property type="project" value="UniProtKB-KW"/>
</dbReference>
<dbReference type="CDD" id="cd18182">
    <property type="entry name" value="ATP-synt_Fo_c_ATP5G3"/>
    <property type="match status" value="1"/>
</dbReference>
<keyword evidence="8 14" id="KW-1133">Transmembrane helix</keyword>
<dbReference type="InterPro" id="IPR000454">
    <property type="entry name" value="ATP_synth_F0_csu"/>
</dbReference>
<comment type="similarity">
    <text evidence="2 14">Belongs to the ATPase C chain family.</text>
</comment>
<dbReference type="SUPFAM" id="SSF81333">
    <property type="entry name" value="F1F0 ATP synthase subunit C"/>
    <property type="match status" value="1"/>
</dbReference>
<keyword evidence="7 14" id="KW-0375">Hydrogen ion transport</keyword>
<evidence type="ECO:0000256" key="9">
    <source>
        <dbReference type="ARBA" id="ARBA00023065"/>
    </source>
</evidence>
<proteinExistence type="inferred from homology"/>
<dbReference type="InterPro" id="IPR020537">
    <property type="entry name" value="ATP_synth_F0_csu_DDCD_BS"/>
</dbReference>
<keyword evidence="10 14" id="KW-0446">Lipid-binding</keyword>
<evidence type="ECO:0000256" key="6">
    <source>
        <dbReference type="ARBA" id="ARBA00022692"/>
    </source>
</evidence>
<dbReference type="PROSITE" id="PS00605">
    <property type="entry name" value="ATPASE_C"/>
    <property type="match status" value="1"/>
</dbReference>